<dbReference type="EMBL" id="CP007793">
    <property type="protein sequence ID" value="AIB11148.1"/>
    <property type="molecule type" value="Genomic_DNA"/>
</dbReference>
<dbReference type="Proteomes" id="UP000236268">
    <property type="component" value="Unassembled WGS sequence"/>
</dbReference>
<evidence type="ECO:0000259" key="1">
    <source>
        <dbReference type="Pfam" id="PF00561"/>
    </source>
</evidence>
<dbReference type="PANTHER" id="PTHR43798:SF33">
    <property type="entry name" value="HYDROLASE, PUTATIVE (AFU_ORTHOLOGUE AFUA_2G14860)-RELATED"/>
    <property type="match status" value="1"/>
</dbReference>
<dbReference type="Pfam" id="PF00561">
    <property type="entry name" value="Abhydrolase_1"/>
    <property type="match status" value="1"/>
</dbReference>
<organism evidence="2 5">
    <name type="scientific">Azospirillum argentinense</name>
    <dbReference type="NCBI Taxonomy" id="2970906"/>
    <lineage>
        <taxon>Bacteria</taxon>
        <taxon>Pseudomonadati</taxon>
        <taxon>Pseudomonadota</taxon>
        <taxon>Alphaproteobacteria</taxon>
        <taxon>Rhodospirillales</taxon>
        <taxon>Azospirillaceae</taxon>
        <taxon>Azospirillum</taxon>
    </lineage>
</organism>
<dbReference type="GO" id="GO:0016787">
    <property type="term" value="F:hydrolase activity"/>
    <property type="evidence" value="ECO:0007669"/>
    <property type="project" value="UniProtKB-KW"/>
</dbReference>
<gene>
    <name evidence="2" type="ORF">ABAZ39_03765</name>
    <name evidence="3" type="ORF">ACJ41P_00565</name>
    <name evidence="4" type="ORF">C1S70_28050</name>
</gene>
<dbReference type="KEGG" id="abq:ABAZ39_03765"/>
<protein>
    <submittedName>
        <fullName evidence="3">Alpha/beta fold hydrolase</fullName>
    </submittedName>
    <submittedName>
        <fullName evidence="2">Alpha/beta hydrolase</fullName>
    </submittedName>
</protein>
<dbReference type="OrthoDB" id="9804723at2"/>
<accession>A0A060DJI2</accession>
<dbReference type="Proteomes" id="UP000027186">
    <property type="component" value="Chromosome"/>
</dbReference>
<dbReference type="PANTHER" id="PTHR43798">
    <property type="entry name" value="MONOACYLGLYCEROL LIPASE"/>
    <property type="match status" value="1"/>
</dbReference>
<evidence type="ECO:0000313" key="3">
    <source>
        <dbReference type="EMBL" id="MFL7899601.1"/>
    </source>
</evidence>
<dbReference type="EMBL" id="POWG01000045">
    <property type="protein sequence ID" value="PNQ95625.1"/>
    <property type="molecule type" value="Genomic_DNA"/>
</dbReference>
<dbReference type="Proteomes" id="UP001628281">
    <property type="component" value="Unassembled WGS sequence"/>
</dbReference>
<reference evidence="2 5" key="1">
    <citation type="journal article" date="2014" name="Genome Announc.">
        <title>Complete Genome Sequence of the Model Rhizosphere Strain Azospirillum brasilense Az39, Successfully Applied in Agriculture.</title>
        <authorList>
            <person name="Rivera D."/>
            <person name="Revale S."/>
            <person name="Molina R."/>
            <person name="Gualpa J."/>
            <person name="Puente M."/>
            <person name="Maroniche G."/>
            <person name="Paris G."/>
            <person name="Baker D."/>
            <person name="Clavijo B."/>
            <person name="McLay K."/>
            <person name="Spaepen S."/>
            <person name="Perticari A."/>
            <person name="Vazquez M."/>
            <person name="Wisniewski-Dye F."/>
            <person name="Watkins C."/>
            <person name="Martinez-Abarca F."/>
            <person name="Vanderleyden J."/>
            <person name="Cassan F."/>
        </authorList>
    </citation>
    <scope>NUCLEOTIDE SEQUENCE [LARGE SCALE GENOMIC DNA]</scope>
    <source>
        <strain evidence="2 5">Az39</strain>
    </source>
</reference>
<evidence type="ECO:0000313" key="4">
    <source>
        <dbReference type="EMBL" id="PNQ95625.1"/>
    </source>
</evidence>
<dbReference type="InterPro" id="IPR050266">
    <property type="entry name" value="AB_hydrolase_sf"/>
</dbReference>
<sequence>MDLTVNGHAVYAHTGGRPFDPTLPVIVLIHGAGMDHTVWSLQSRHLAHHGRSVLAVDLPGHGRSGGAPLPSIEALADWIVALLDAAGVAKAALAGHSMGALVALETAARHGDRVESLALLGVAETMPVHPDLLAAAALNDPSAIELVIGWGHGPRGHVGGAAAPGLSLLPGGRRLMQRARPGVLGVDLGACNAYVRGGEAAAAVSCPALFLLGGVDRMTPAKSGKALAAKVSGSEVILLSGIGHMVMTEAPNATTDAFAARFSAR</sequence>
<evidence type="ECO:0000313" key="7">
    <source>
        <dbReference type="Proteomes" id="UP001628281"/>
    </source>
</evidence>
<dbReference type="SUPFAM" id="SSF53474">
    <property type="entry name" value="alpha/beta-Hydrolases"/>
    <property type="match status" value="1"/>
</dbReference>
<dbReference type="GO" id="GO:0016020">
    <property type="term" value="C:membrane"/>
    <property type="evidence" value="ECO:0007669"/>
    <property type="project" value="TreeGrafter"/>
</dbReference>
<dbReference type="InterPro" id="IPR000073">
    <property type="entry name" value="AB_hydrolase_1"/>
</dbReference>
<feature type="domain" description="AB hydrolase-1" evidence="1">
    <location>
        <begin position="24"/>
        <end position="249"/>
    </location>
</feature>
<proteinExistence type="predicted"/>
<reference evidence="4 6" key="2">
    <citation type="submission" date="2018-01" db="EMBL/GenBank/DDBJ databases">
        <title>Whole genome sequence of Azospirillum brasilense REC3 isolated from strawberry roots.</title>
        <authorList>
            <person name="Fontana C.A."/>
            <person name="Salazar S.M."/>
            <person name="Bassi D."/>
            <person name="Puglisi E."/>
            <person name="Lovaisa N.C."/>
            <person name="Toffoli L.M."/>
            <person name="Pedraza R."/>
            <person name="Cocconcelli P.S."/>
        </authorList>
    </citation>
    <scope>NUCLEOTIDE SEQUENCE [LARGE SCALE GENOMIC DNA]</scope>
    <source>
        <strain evidence="4 6">REC3</strain>
    </source>
</reference>
<dbReference type="InterPro" id="IPR029058">
    <property type="entry name" value="AB_hydrolase_fold"/>
</dbReference>
<keyword evidence="2" id="KW-0378">Hydrolase</keyword>
<evidence type="ECO:0000313" key="2">
    <source>
        <dbReference type="EMBL" id="AIB11148.1"/>
    </source>
</evidence>
<dbReference type="Gene3D" id="3.40.50.1820">
    <property type="entry name" value="alpha/beta hydrolase"/>
    <property type="match status" value="1"/>
</dbReference>
<reference evidence="3 7" key="3">
    <citation type="submission" date="2024-11" db="EMBL/GenBank/DDBJ databases">
        <title>Draft genome sequences of two bacteria associated to sugarcane roots in Colombia.</title>
        <authorList>
            <person name="Pardo-Diaz S."/>
            <person name="Masmela-Mendoza J."/>
            <person name="Delgadillo-Duran P."/>
            <person name="Bautista E.J."/>
            <person name="Rojas-Tapias D.F."/>
        </authorList>
    </citation>
    <scope>NUCLEOTIDE SEQUENCE [LARGE SCALE GENOMIC DNA]</scope>
    <source>
        <strain evidence="3 7">Ap18</strain>
    </source>
</reference>
<evidence type="ECO:0000313" key="5">
    <source>
        <dbReference type="Proteomes" id="UP000027186"/>
    </source>
</evidence>
<dbReference type="PRINTS" id="PR00111">
    <property type="entry name" value="ABHYDROLASE"/>
</dbReference>
<name>A0A060DJI2_9PROT</name>
<dbReference type="RefSeq" id="WP_038526824.1">
    <property type="nucleotide sequence ID" value="NZ_CP007793.1"/>
</dbReference>
<evidence type="ECO:0000313" key="6">
    <source>
        <dbReference type="Proteomes" id="UP000236268"/>
    </source>
</evidence>
<keyword evidence="7" id="KW-1185">Reference proteome</keyword>
<dbReference type="EMBL" id="JBJLSN010000001">
    <property type="protein sequence ID" value="MFL7899601.1"/>
    <property type="molecule type" value="Genomic_DNA"/>
</dbReference>
<accession>A0A2K1FSW8</accession>
<dbReference type="AlphaFoldDB" id="A0A060DJI2"/>